<feature type="transmembrane region" description="Helical" evidence="1">
    <location>
        <begin position="270"/>
        <end position="291"/>
    </location>
</feature>
<dbReference type="Gene3D" id="3.90.550.10">
    <property type="entry name" value="Spore Coat Polysaccharide Biosynthesis Protein SpsA, Chain A"/>
    <property type="match status" value="1"/>
</dbReference>
<keyword evidence="1" id="KW-0812">Transmembrane</keyword>
<protein>
    <submittedName>
        <fullName evidence="3">Glycosyl transferase family protein</fullName>
    </submittedName>
</protein>
<organism evidence="3 4">
    <name type="scientific">Candidatus Omnitrophus magneticus</name>
    <dbReference type="NCBI Taxonomy" id="1609969"/>
    <lineage>
        <taxon>Bacteria</taxon>
        <taxon>Pseudomonadati</taxon>
        <taxon>Candidatus Omnitrophota</taxon>
        <taxon>Candidatus Omnitrophus</taxon>
    </lineage>
</organism>
<dbReference type="InterPro" id="IPR001173">
    <property type="entry name" value="Glyco_trans_2-like"/>
</dbReference>
<dbReference type="InterPro" id="IPR029044">
    <property type="entry name" value="Nucleotide-diphossugar_trans"/>
</dbReference>
<evidence type="ECO:0000259" key="2">
    <source>
        <dbReference type="Pfam" id="PF00535"/>
    </source>
</evidence>
<reference evidence="3 4" key="1">
    <citation type="submission" date="2015-02" db="EMBL/GenBank/DDBJ databases">
        <title>Single-cell genomics of uncultivated deep-branching MTB reveals a conserved set of magnetosome genes.</title>
        <authorList>
            <person name="Kolinko S."/>
            <person name="Richter M."/>
            <person name="Glockner F.O."/>
            <person name="Brachmann A."/>
            <person name="Schuler D."/>
        </authorList>
    </citation>
    <scope>NUCLEOTIDE SEQUENCE [LARGE SCALE GENOMIC DNA]</scope>
    <source>
        <strain evidence="3">SKK-01</strain>
    </source>
</reference>
<evidence type="ECO:0000313" key="3">
    <source>
        <dbReference type="EMBL" id="KJJ85219.1"/>
    </source>
</evidence>
<dbReference type="EMBL" id="JYNY01000203">
    <property type="protein sequence ID" value="KJJ85219.1"/>
    <property type="molecule type" value="Genomic_DNA"/>
</dbReference>
<comment type="caution">
    <text evidence="3">The sequence shown here is derived from an EMBL/GenBank/DDBJ whole genome shotgun (WGS) entry which is preliminary data.</text>
</comment>
<keyword evidence="3" id="KW-0808">Transferase</keyword>
<dbReference type="PANTHER" id="PTHR43179:SF11">
    <property type="entry name" value="GLYCOSYL TRANSFERASE"/>
    <property type="match status" value="1"/>
</dbReference>
<dbReference type="AlphaFoldDB" id="A0A0F0CT82"/>
<proteinExistence type="predicted"/>
<dbReference type="GO" id="GO:0016740">
    <property type="term" value="F:transferase activity"/>
    <property type="evidence" value="ECO:0007669"/>
    <property type="project" value="UniProtKB-KW"/>
</dbReference>
<sequence>MNANLTICLITYNSARYLPELFKSFESSVLKGWELLIVDNNSQDNTLQLLETCKLPKQIINLSLNMGHSYAANIALKSCKTRYLILLDHDTIVDRELFSCLFDAAEQNRDPLAVVFTPKIIDKSRNEVYYGGEFHFIGKTYTNREMPRNLEVGMIPSTAPLLDLKNIPKNILFDEDFFIYWNDADFFYRLRAVGFKIVLVPSAVVFHLEGSSSYSHREGVKYSSLRAFYVMRNHRLFIIKNYKFRTILIFLPCFLLYEIFNIGFSIKKQIFLKGYIFSLVATIKLFFPMLLKREEFQKQRKISDIFLVGAYKLDYNPGVIDNIVFRFFVESFEKFLYMYFKLAKIVLLRFP</sequence>
<keyword evidence="1" id="KW-1133">Transmembrane helix</keyword>
<accession>A0A0F0CT82</accession>
<dbReference type="PANTHER" id="PTHR43179">
    <property type="entry name" value="RHAMNOSYLTRANSFERASE WBBL"/>
    <property type="match status" value="1"/>
</dbReference>
<dbReference type="SUPFAM" id="SSF53448">
    <property type="entry name" value="Nucleotide-diphospho-sugar transferases"/>
    <property type="match status" value="1"/>
</dbReference>
<keyword evidence="4" id="KW-1185">Reference proteome</keyword>
<name>A0A0F0CT82_9BACT</name>
<dbReference type="Proteomes" id="UP000033428">
    <property type="component" value="Unassembled WGS sequence"/>
</dbReference>
<evidence type="ECO:0000256" key="1">
    <source>
        <dbReference type="SAM" id="Phobius"/>
    </source>
</evidence>
<feature type="transmembrane region" description="Helical" evidence="1">
    <location>
        <begin position="242"/>
        <end position="264"/>
    </location>
</feature>
<dbReference type="Pfam" id="PF00535">
    <property type="entry name" value="Glycos_transf_2"/>
    <property type="match status" value="1"/>
</dbReference>
<gene>
    <name evidence="3" type="ORF">OMAG_000931</name>
</gene>
<feature type="domain" description="Glycosyltransferase 2-like" evidence="2">
    <location>
        <begin position="6"/>
        <end position="134"/>
    </location>
</feature>
<evidence type="ECO:0000313" key="4">
    <source>
        <dbReference type="Proteomes" id="UP000033428"/>
    </source>
</evidence>
<keyword evidence="1" id="KW-0472">Membrane</keyword>